<keyword evidence="1" id="KW-0812">Transmembrane</keyword>
<organism evidence="2 3">
    <name type="scientific">Pseudonocardia cypriaca</name>
    <dbReference type="NCBI Taxonomy" id="882449"/>
    <lineage>
        <taxon>Bacteria</taxon>
        <taxon>Bacillati</taxon>
        <taxon>Actinomycetota</taxon>
        <taxon>Actinomycetes</taxon>
        <taxon>Pseudonocardiales</taxon>
        <taxon>Pseudonocardiaceae</taxon>
        <taxon>Pseudonocardia</taxon>
    </lineage>
</organism>
<evidence type="ECO:0000313" key="2">
    <source>
        <dbReference type="EMBL" id="TQM43025.1"/>
    </source>
</evidence>
<keyword evidence="1" id="KW-0472">Membrane</keyword>
<accession>A0A543GAB9</accession>
<comment type="caution">
    <text evidence="2">The sequence shown here is derived from an EMBL/GenBank/DDBJ whole genome shotgun (WGS) entry which is preliminary data.</text>
</comment>
<feature type="transmembrane region" description="Helical" evidence="1">
    <location>
        <begin position="36"/>
        <end position="53"/>
    </location>
</feature>
<gene>
    <name evidence="2" type="ORF">FB388_0364</name>
</gene>
<name>A0A543GAB9_9PSEU</name>
<evidence type="ECO:0000313" key="3">
    <source>
        <dbReference type="Proteomes" id="UP000319818"/>
    </source>
</evidence>
<dbReference type="Proteomes" id="UP000319818">
    <property type="component" value="Unassembled WGS sequence"/>
</dbReference>
<protein>
    <submittedName>
        <fullName evidence="2">Uncharacterized protein</fullName>
    </submittedName>
</protein>
<sequence>MRLVRGGLIALTMIGIAATAFELASERHWNGLEQYVPWLALILLLVATVLVLLPGDRGTTTARVLALVVLGASAYGVVDHVLVNLQAGEFDQRFADTWESLPLVEQVLYAVTKTVGPAPTLAPGVLAQVALLLLLATVCPPGGTRATPLSSAGKQEA</sequence>
<evidence type="ECO:0000256" key="1">
    <source>
        <dbReference type="SAM" id="Phobius"/>
    </source>
</evidence>
<dbReference type="AlphaFoldDB" id="A0A543GAB9"/>
<dbReference type="OrthoDB" id="4629831at2"/>
<keyword evidence="1" id="KW-1133">Transmembrane helix</keyword>
<reference evidence="2 3" key="1">
    <citation type="submission" date="2019-06" db="EMBL/GenBank/DDBJ databases">
        <title>Sequencing the genomes of 1000 actinobacteria strains.</title>
        <authorList>
            <person name="Klenk H.-P."/>
        </authorList>
    </citation>
    <scope>NUCLEOTIDE SEQUENCE [LARGE SCALE GENOMIC DNA]</scope>
    <source>
        <strain evidence="2 3">DSM 45511</strain>
    </source>
</reference>
<proteinExistence type="predicted"/>
<dbReference type="EMBL" id="VFPH01000001">
    <property type="protein sequence ID" value="TQM43025.1"/>
    <property type="molecule type" value="Genomic_DNA"/>
</dbReference>
<keyword evidence="3" id="KW-1185">Reference proteome</keyword>